<reference evidence="9 10" key="1">
    <citation type="submission" date="2018-07" db="EMBL/GenBank/DDBJ databases">
        <title>Genomic Encyclopedia of Type Strains, Phase III (KMG-III): the genomes of soil and plant-associated and newly described type strains.</title>
        <authorList>
            <person name="Whitman W."/>
        </authorList>
    </citation>
    <scope>NUCLEOTIDE SEQUENCE [LARGE SCALE GENOMIC DNA]</scope>
    <source>
        <strain evidence="9 10">CECT 7506</strain>
    </source>
</reference>
<proteinExistence type="predicted"/>
<keyword evidence="2" id="KW-0813">Transport</keyword>
<feature type="transmembrane region" description="Helical" evidence="7">
    <location>
        <begin position="79"/>
        <end position="98"/>
    </location>
</feature>
<evidence type="ECO:0000256" key="6">
    <source>
        <dbReference type="ARBA" id="ARBA00023136"/>
    </source>
</evidence>
<dbReference type="SUPFAM" id="SSF103473">
    <property type="entry name" value="MFS general substrate transporter"/>
    <property type="match status" value="1"/>
</dbReference>
<dbReference type="InterPro" id="IPR020846">
    <property type="entry name" value="MFS_dom"/>
</dbReference>
<evidence type="ECO:0000256" key="7">
    <source>
        <dbReference type="SAM" id="Phobius"/>
    </source>
</evidence>
<feature type="transmembrane region" description="Helical" evidence="7">
    <location>
        <begin position="285"/>
        <end position="303"/>
    </location>
</feature>
<dbReference type="Gene3D" id="1.20.1250.20">
    <property type="entry name" value="MFS general substrate transporter like domains"/>
    <property type="match status" value="2"/>
</dbReference>
<feature type="transmembrane region" description="Helical" evidence="7">
    <location>
        <begin position="9"/>
        <end position="33"/>
    </location>
</feature>
<organism evidence="9 10">
    <name type="scientific">Paenibacillus prosopidis</name>
    <dbReference type="NCBI Taxonomy" id="630520"/>
    <lineage>
        <taxon>Bacteria</taxon>
        <taxon>Bacillati</taxon>
        <taxon>Bacillota</taxon>
        <taxon>Bacilli</taxon>
        <taxon>Bacillales</taxon>
        <taxon>Paenibacillaceae</taxon>
        <taxon>Paenibacillus</taxon>
    </lineage>
</organism>
<name>A0A368VWG7_9BACL</name>
<dbReference type="RefSeq" id="WP_114381437.1">
    <property type="nucleotide sequence ID" value="NZ_QPJD01000010.1"/>
</dbReference>
<evidence type="ECO:0000256" key="1">
    <source>
        <dbReference type="ARBA" id="ARBA00004651"/>
    </source>
</evidence>
<keyword evidence="3" id="KW-1003">Cell membrane</keyword>
<dbReference type="InterPro" id="IPR011701">
    <property type="entry name" value="MFS"/>
</dbReference>
<feature type="transmembrane region" description="Helical" evidence="7">
    <location>
        <begin position="309"/>
        <end position="331"/>
    </location>
</feature>
<keyword evidence="10" id="KW-1185">Reference proteome</keyword>
<evidence type="ECO:0000313" key="9">
    <source>
        <dbReference type="EMBL" id="RCW45597.1"/>
    </source>
</evidence>
<evidence type="ECO:0000256" key="5">
    <source>
        <dbReference type="ARBA" id="ARBA00022989"/>
    </source>
</evidence>
<keyword evidence="5 7" id="KW-1133">Transmembrane helix</keyword>
<evidence type="ECO:0000313" key="10">
    <source>
        <dbReference type="Proteomes" id="UP000252415"/>
    </source>
</evidence>
<dbReference type="InterPro" id="IPR001958">
    <property type="entry name" value="Tet-R_TetA/multi-R_MdtG-like"/>
</dbReference>
<accession>A0A368VWG7</accession>
<dbReference type="GO" id="GO:0022857">
    <property type="term" value="F:transmembrane transporter activity"/>
    <property type="evidence" value="ECO:0007669"/>
    <property type="project" value="InterPro"/>
</dbReference>
<dbReference type="PROSITE" id="PS50850">
    <property type="entry name" value="MFS"/>
    <property type="match status" value="1"/>
</dbReference>
<dbReference type="OrthoDB" id="65739at2"/>
<feature type="transmembrane region" description="Helical" evidence="7">
    <location>
        <begin position="133"/>
        <end position="155"/>
    </location>
</feature>
<dbReference type="Pfam" id="PF07690">
    <property type="entry name" value="MFS_1"/>
    <property type="match status" value="1"/>
</dbReference>
<comment type="subcellular location">
    <subcellularLocation>
        <location evidence="1">Cell membrane</location>
        <topology evidence="1">Multi-pass membrane protein</topology>
    </subcellularLocation>
</comment>
<keyword evidence="6 7" id="KW-0472">Membrane</keyword>
<feature type="transmembrane region" description="Helical" evidence="7">
    <location>
        <begin position="216"/>
        <end position="240"/>
    </location>
</feature>
<feature type="transmembrane region" description="Helical" evidence="7">
    <location>
        <begin position="167"/>
        <end position="186"/>
    </location>
</feature>
<feature type="transmembrane region" description="Helical" evidence="7">
    <location>
        <begin position="104"/>
        <end position="126"/>
    </location>
</feature>
<dbReference type="Proteomes" id="UP000252415">
    <property type="component" value="Unassembled WGS sequence"/>
</dbReference>
<feature type="transmembrane region" description="Helical" evidence="7">
    <location>
        <begin position="45"/>
        <end position="67"/>
    </location>
</feature>
<dbReference type="PRINTS" id="PR01035">
    <property type="entry name" value="TCRTETA"/>
</dbReference>
<keyword evidence="4 7" id="KW-0812">Transmembrane</keyword>
<dbReference type="EMBL" id="QPJD01000010">
    <property type="protein sequence ID" value="RCW45597.1"/>
    <property type="molecule type" value="Genomic_DNA"/>
</dbReference>
<gene>
    <name evidence="9" type="ORF">DFP97_110187</name>
</gene>
<evidence type="ECO:0000256" key="2">
    <source>
        <dbReference type="ARBA" id="ARBA00022448"/>
    </source>
</evidence>
<feature type="transmembrane region" description="Helical" evidence="7">
    <location>
        <begin position="343"/>
        <end position="362"/>
    </location>
</feature>
<feature type="transmembrane region" description="Helical" evidence="7">
    <location>
        <begin position="252"/>
        <end position="273"/>
    </location>
</feature>
<feature type="domain" description="Major facilitator superfamily (MFS) profile" evidence="8">
    <location>
        <begin position="7"/>
        <end position="397"/>
    </location>
</feature>
<comment type="caution">
    <text evidence="9">The sequence shown here is derived from an EMBL/GenBank/DDBJ whole genome shotgun (WGS) entry which is preliminary data.</text>
</comment>
<dbReference type="PANTHER" id="PTHR43414:SF6">
    <property type="entry name" value="MULTIDRUG RESISTANCE PROTEIN MDTG"/>
    <property type="match status" value="1"/>
</dbReference>
<dbReference type="InterPro" id="IPR036259">
    <property type="entry name" value="MFS_trans_sf"/>
</dbReference>
<dbReference type="AlphaFoldDB" id="A0A368VWG7"/>
<feature type="transmembrane region" description="Helical" evidence="7">
    <location>
        <begin position="368"/>
        <end position="390"/>
    </location>
</feature>
<dbReference type="GO" id="GO:0005886">
    <property type="term" value="C:plasma membrane"/>
    <property type="evidence" value="ECO:0007669"/>
    <property type="project" value="UniProtKB-SubCell"/>
</dbReference>
<evidence type="ECO:0000259" key="8">
    <source>
        <dbReference type="PROSITE" id="PS50850"/>
    </source>
</evidence>
<evidence type="ECO:0000256" key="3">
    <source>
        <dbReference type="ARBA" id="ARBA00022475"/>
    </source>
</evidence>
<evidence type="ECO:0000256" key="4">
    <source>
        <dbReference type="ARBA" id="ARBA00022692"/>
    </source>
</evidence>
<sequence>MEQWKKNLIVLWFGQFLVMAGMTMVIPFLSLYLQFDLGLTDKHEIGIWAGVIFAGNFVTSFIFQPIWGKLADRYGRKMMLLRSGFGMAIVMALMGFATNPWHLLLLRMLNGTISGFNPASVALISATTPKNRMGFAMGTIQSGGIAGTILGPFMGGLLADTIGFRPIFYLTGALLFAASLLALFVVKEPFDRVKAAARIQASVIEGFRRLSRIPELTSLFAVTFLIQFAMMSPMTLMPLYVQELHGTTANLAFFAGFVGSVTGLSNLIASPLLGRLSDRVGAERVLGVALIGAALAFIPQAFAGTVWQLLLARFVLGIFLGGLIPAVNALIRKYTPDGMESRAYSFNSSTLGLGNMVGPITGGALSGWIGIQGLFIVSAVMLLVNAAWVWQSLLRKRPINIKGRAGE</sequence>
<dbReference type="PANTHER" id="PTHR43414">
    <property type="entry name" value="MULTIDRUG RESISTANCE PROTEIN MDTG"/>
    <property type="match status" value="1"/>
</dbReference>
<protein>
    <submittedName>
        <fullName evidence="9">Putative MFS family arabinose efflux permease</fullName>
    </submittedName>
</protein>